<gene>
    <name evidence="3" type="ORF">HOLleu_20999</name>
</gene>
<dbReference type="PROSITE" id="PS50825">
    <property type="entry name" value="HYR"/>
    <property type="match status" value="2"/>
</dbReference>
<evidence type="ECO:0000259" key="2">
    <source>
        <dbReference type="PROSITE" id="PS50825"/>
    </source>
</evidence>
<dbReference type="EMBL" id="JAIZAY010000010">
    <property type="protein sequence ID" value="KAJ8034242.1"/>
    <property type="molecule type" value="Genomic_DNA"/>
</dbReference>
<dbReference type="PANTHER" id="PTHR24273:SF32">
    <property type="entry name" value="HYALIN"/>
    <property type="match status" value="1"/>
</dbReference>
<comment type="caution">
    <text evidence="3">The sequence shown here is derived from an EMBL/GenBank/DDBJ whole genome shotgun (WGS) entry which is preliminary data.</text>
</comment>
<organism evidence="3 4">
    <name type="scientific">Holothuria leucospilota</name>
    <name type="common">Black long sea cucumber</name>
    <name type="synonym">Mertensiothuria leucospilota</name>
    <dbReference type="NCBI Taxonomy" id="206669"/>
    <lineage>
        <taxon>Eukaryota</taxon>
        <taxon>Metazoa</taxon>
        <taxon>Echinodermata</taxon>
        <taxon>Eleutherozoa</taxon>
        <taxon>Echinozoa</taxon>
        <taxon>Holothuroidea</taxon>
        <taxon>Aspidochirotacea</taxon>
        <taxon>Aspidochirotida</taxon>
        <taxon>Holothuriidae</taxon>
        <taxon>Holothuria</taxon>
    </lineage>
</organism>
<proteinExistence type="predicted"/>
<feature type="domain" description="HYR" evidence="2">
    <location>
        <begin position="71"/>
        <end position="156"/>
    </location>
</feature>
<dbReference type="Pfam" id="PF02494">
    <property type="entry name" value="HYR"/>
    <property type="match status" value="3"/>
</dbReference>
<dbReference type="Proteomes" id="UP001152320">
    <property type="component" value="Chromosome 10"/>
</dbReference>
<dbReference type="AlphaFoldDB" id="A0A9Q1H3Q7"/>
<name>A0A9Q1H3Q7_HOLLE</name>
<dbReference type="InterPro" id="IPR003410">
    <property type="entry name" value="HYR_dom"/>
</dbReference>
<protein>
    <submittedName>
        <fullName evidence="3">Hyalin</fullName>
    </submittedName>
</protein>
<evidence type="ECO:0000313" key="4">
    <source>
        <dbReference type="Proteomes" id="UP001152320"/>
    </source>
</evidence>
<sequence length="324" mass="33727">MSSSSNSLFSWNFASCADPTCTDLYQNDISLPTNCTPISGSFLRESNSVTCTCTDSGGLSDTFIFTLTVETANTPPVITCPAPVTVFSLANNVGNTASWADPTCTDLEQDDITLTTSCNPMSGSFFSGVQSNTVTCTCTDNDGLSDTCVFSVTVEISSLANNVGNTASWADPTCTDSEQNDITLAINCNPMSGSFFSGVQSNSVTCTCTDNGGLSDTCVFTVTVEIIAGNIPPVITCPAPVTVSSSGNNGGNTASWSDPTCTDLEQDDITLTTSCNPVSGSFFSGVQSNTVTCTCTDNDGLSDTCVFSVTVESRESFLFFVILV</sequence>
<reference evidence="3" key="1">
    <citation type="submission" date="2021-10" db="EMBL/GenBank/DDBJ databases">
        <title>Tropical sea cucumber genome reveals ecological adaptation and Cuvierian tubules defense mechanism.</title>
        <authorList>
            <person name="Chen T."/>
        </authorList>
    </citation>
    <scope>NUCLEOTIDE SEQUENCE</scope>
    <source>
        <strain evidence="3">Nanhai2018</strain>
        <tissue evidence="3">Muscle</tissue>
    </source>
</reference>
<evidence type="ECO:0000256" key="1">
    <source>
        <dbReference type="ARBA" id="ARBA00022737"/>
    </source>
</evidence>
<dbReference type="OrthoDB" id="412711at2759"/>
<evidence type="ECO:0000313" key="3">
    <source>
        <dbReference type="EMBL" id="KAJ8034242.1"/>
    </source>
</evidence>
<keyword evidence="4" id="KW-1185">Reference proteome</keyword>
<dbReference type="PANTHER" id="PTHR24273">
    <property type="entry name" value="FI04643P-RELATED"/>
    <property type="match status" value="1"/>
</dbReference>
<feature type="domain" description="HYR" evidence="2">
    <location>
        <begin position="227"/>
        <end position="313"/>
    </location>
</feature>
<keyword evidence="1" id="KW-0677">Repeat</keyword>
<accession>A0A9Q1H3Q7</accession>